<dbReference type="GO" id="GO:0009725">
    <property type="term" value="P:response to hormone"/>
    <property type="evidence" value="ECO:0007669"/>
    <property type="project" value="InterPro"/>
</dbReference>
<evidence type="ECO:0000313" key="3">
    <source>
        <dbReference type="Proteomes" id="UP001202328"/>
    </source>
</evidence>
<organism evidence="2 3">
    <name type="scientific">Papaver atlanticum</name>
    <dbReference type="NCBI Taxonomy" id="357466"/>
    <lineage>
        <taxon>Eukaryota</taxon>
        <taxon>Viridiplantae</taxon>
        <taxon>Streptophyta</taxon>
        <taxon>Embryophyta</taxon>
        <taxon>Tracheophyta</taxon>
        <taxon>Spermatophyta</taxon>
        <taxon>Magnoliopsida</taxon>
        <taxon>Ranunculales</taxon>
        <taxon>Papaveraceae</taxon>
        <taxon>Papaveroideae</taxon>
        <taxon>Papaver</taxon>
    </lineage>
</organism>
<feature type="region of interest" description="Disordered" evidence="1">
    <location>
        <begin position="23"/>
        <end position="42"/>
    </location>
</feature>
<dbReference type="PANTHER" id="PTHR31384">
    <property type="entry name" value="AUXIN RESPONSE FACTOR 4-RELATED"/>
    <property type="match status" value="1"/>
</dbReference>
<comment type="caution">
    <text evidence="2">The sequence shown here is derived from an EMBL/GenBank/DDBJ whole genome shotgun (WGS) entry which is preliminary data.</text>
</comment>
<keyword evidence="3" id="KW-1185">Reference proteome</keyword>
<dbReference type="Proteomes" id="UP001202328">
    <property type="component" value="Unassembled WGS sequence"/>
</dbReference>
<accession>A0AAD4XSE0</accession>
<feature type="compositionally biased region" description="Gly residues" evidence="1">
    <location>
        <begin position="23"/>
        <end position="34"/>
    </location>
</feature>
<evidence type="ECO:0000313" key="2">
    <source>
        <dbReference type="EMBL" id="KAI3942931.1"/>
    </source>
</evidence>
<dbReference type="AlphaFoldDB" id="A0AAD4XSE0"/>
<dbReference type="GO" id="GO:0006355">
    <property type="term" value="P:regulation of DNA-templated transcription"/>
    <property type="evidence" value="ECO:0007669"/>
    <property type="project" value="InterPro"/>
</dbReference>
<sequence length="131" mass="13987">MAVSSSDATVKLNCNTTSRGGGGCGDSMSSGGGDSMVKNTPSCETPRSYSNFTAGGKVTEEALYTELWHACAGPLVTVPREGERVFYFPQGHIEQVEASTNQVADQQMPVCDLPWKILCRVINVHLKDKSG</sequence>
<dbReference type="EMBL" id="JAJJMB010004448">
    <property type="protein sequence ID" value="KAI3942931.1"/>
    <property type="molecule type" value="Genomic_DNA"/>
</dbReference>
<proteinExistence type="predicted"/>
<protein>
    <submittedName>
        <fullName evidence="2">Uncharacterized protein</fullName>
    </submittedName>
</protein>
<dbReference type="InterPro" id="IPR044835">
    <property type="entry name" value="ARF_plant"/>
</dbReference>
<reference evidence="2" key="1">
    <citation type="submission" date="2022-04" db="EMBL/GenBank/DDBJ databases">
        <title>A functionally conserved STORR gene fusion in Papaver species that diverged 16.8 million years ago.</title>
        <authorList>
            <person name="Catania T."/>
        </authorList>
    </citation>
    <scope>NUCLEOTIDE SEQUENCE</scope>
    <source>
        <strain evidence="2">S-188037</strain>
    </source>
</reference>
<gene>
    <name evidence="2" type="ORF">MKW98_005443</name>
</gene>
<evidence type="ECO:0000256" key="1">
    <source>
        <dbReference type="SAM" id="MobiDB-lite"/>
    </source>
</evidence>
<name>A0AAD4XSE0_9MAGN</name>
<dbReference type="PANTHER" id="PTHR31384:SF79">
    <property type="entry name" value="AUXIN RESPONSE FACTOR 2"/>
    <property type="match status" value="1"/>
</dbReference>
<dbReference type="GO" id="GO:0003677">
    <property type="term" value="F:DNA binding"/>
    <property type="evidence" value="ECO:0007669"/>
    <property type="project" value="InterPro"/>
</dbReference>